<dbReference type="PANTHER" id="PTHR32286">
    <property type="entry name" value="LYMPHOCYTE ANTIGEN 6 COMPLEX LOCUS PROTEIN G6F"/>
    <property type="match status" value="1"/>
</dbReference>
<evidence type="ECO:0000256" key="2">
    <source>
        <dbReference type="ARBA" id="ARBA00022475"/>
    </source>
</evidence>
<dbReference type="Gene3D" id="2.10.60.10">
    <property type="entry name" value="CD59"/>
    <property type="match status" value="1"/>
</dbReference>
<dbReference type="RefSeq" id="XP_020953812.1">
    <property type="nucleotide sequence ID" value="XM_021098153.1"/>
</dbReference>
<dbReference type="SUPFAM" id="SSF57302">
    <property type="entry name" value="Snake toxin-like"/>
    <property type="match status" value="1"/>
</dbReference>
<dbReference type="AlphaFoldDB" id="A0A1L6ZA31"/>
<keyword evidence="2" id="KW-1003">Cell membrane</keyword>
<dbReference type="PANTHER" id="PTHR32286:SF9">
    <property type="entry name" value="LYMPHOCYTE ANTIGEN 6 COMPLEX LOCUS PROTEIN G6D"/>
    <property type="match status" value="1"/>
</dbReference>
<dbReference type="Pfam" id="PF00021">
    <property type="entry name" value="UPAR_LY6"/>
    <property type="match status" value="1"/>
</dbReference>
<dbReference type="CDD" id="cd23547">
    <property type="entry name" value="TFP_LU_ECD_Ly6G6d"/>
    <property type="match status" value="1"/>
</dbReference>
<dbReference type="InterPro" id="IPR026524">
    <property type="entry name" value="LY6G6d/LY6G6f"/>
</dbReference>
<evidence type="ECO:0000256" key="5">
    <source>
        <dbReference type="ARBA" id="ARBA00023157"/>
    </source>
</evidence>
<evidence type="ECO:0000256" key="3">
    <source>
        <dbReference type="ARBA" id="ARBA00022729"/>
    </source>
</evidence>
<evidence type="ECO:0000256" key="1">
    <source>
        <dbReference type="ARBA" id="ARBA00004236"/>
    </source>
</evidence>
<feature type="signal peptide" evidence="7">
    <location>
        <begin position="1"/>
        <end position="18"/>
    </location>
</feature>
<comment type="subcellular location">
    <subcellularLocation>
        <location evidence="1">Cell membrane</location>
    </subcellularLocation>
</comment>
<keyword evidence="5" id="KW-1015">Disulfide bond</keyword>
<evidence type="ECO:0000256" key="7">
    <source>
        <dbReference type="SAM" id="SignalP"/>
    </source>
</evidence>
<dbReference type="GO" id="GO:0005886">
    <property type="term" value="C:plasma membrane"/>
    <property type="evidence" value="ECO:0007669"/>
    <property type="project" value="UniProtKB-SubCell"/>
</dbReference>
<evidence type="ECO:0000313" key="9">
    <source>
        <dbReference type="EMBL" id="APT43273.1"/>
    </source>
</evidence>
<name>A0A1L6ZA31_PIG</name>
<proteinExistence type="evidence at transcript level"/>
<dbReference type="InterPro" id="IPR045860">
    <property type="entry name" value="Snake_toxin-like_sf"/>
</dbReference>
<evidence type="ECO:0000259" key="8">
    <source>
        <dbReference type="Pfam" id="PF00021"/>
    </source>
</evidence>
<keyword evidence="3 7" id="KW-0732">Signal</keyword>
<dbReference type="OrthoDB" id="9436841at2759"/>
<feature type="chain" id="PRO_5009871007" evidence="7">
    <location>
        <begin position="19"/>
        <end position="174"/>
    </location>
</feature>
<dbReference type="GeneID" id="100271883"/>
<keyword evidence="6" id="KW-0325">Glycoprotein</keyword>
<gene>
    <name evidence="9" type="primary">ly6g6d</name>
</gene>
<sequence length="174" mass="18185">MNPVAGILLCALLGAAFGKEAAKASVTHARRPLPAGPPESPGPAAFFLLLGNRMRCYDCGGGGPRGSCQETVTTCREGERCGFLERKPQPQLGQTKLSGNPSVTLIHHHPTCVAAQHCNKVQTELVGDVTYTTHRDCCVGDLCNSAVASTSAPMCIVAAAATALAWFLPGLWRG</sequence>
<organism evidence="9">
    <name type="scientific">Sus scrofa</name>
    <name type="common">Pig</name>
    <dbReference type="NCBI Taxonomy" id="9823"/>
    <lineage>
        <taxon>Eukaryota</taxon>
        <taxon>Metazoa</taxon>
        <taxon>Chordata</taxon>
        <taxon>Craniata</taxon>
        <taxon>Vertebrata</taxon>
        <taxon>Euteleostomi</taxon>
        <taxon>Mammalia</taxon>
        <taxon>Eutheria</taxon>
        <taxon>Laurasiatheria</taxon>
        <taxon>Artiodactyla</taxon>
        <taxon>Suina</taxon>
        <taxon>Suidae</taxon>
        <taxon>Sus</taxon>
    </lineage>
</organism>
<reference evidence="9" key="1">
    <citation type="submission" date="2015-12" db="EMBL/GenBank/DDBJ databases">
        <title>Alternative splicing and transcription induced chimerism in G6F and Ly6G6D among mammals.</title>
        <authorList>
            <person name="Lopez-Diez R."/>
            <person name="Rastrojo A."/>
            <person name="Hernandez-Torres F."/>
            <person name="Aguado B."/>
        </authorList>
    </citation>
    <scope>NUCLEOTIDE SEQUENCE</scope>
</reference>
<feature type="domain" description="UPAR/Ly6" evidence="8">
    <location>
        <begin position="53"/>
        <end position="146"/>
    </location>
</feature>
<keyword evidence="4" id="KW-0472">Membrane</keyword>
<evidence type="ECO:0000256" key="4">
    <source>
        <dbReference type="ARBA" id="ARBA00023136"/>
    </source>
</evidence>
<dbReference type="InterPro" id="IPR016054">
    <property type="entry name" value="LY6_UPA_recep-like"/>
</dbReference>
<dbReference type="EMBL" id="KU253677">
    <property type="protein sequence ID" value="APT43273.1"/>
    <property type="molecule type" value="mRNA"/>
</dbReference>
<accession>A0A1L6ZA31</accession>
<evidence type="ECO:0000256" key="6">
    <source>
        <dbReference type="ARBA" id="ARBA00023180"/>
    </source>
</evidence>
<protein>
    <submittedName>
        <fullName evidence="9">Lymphocyte antigen 6 complex locus G6D</fullName>
    </submittedName>
</protein>